<comment type="caution">
    <text evidence="7">The sequence shown here is derived from an EMBL/GenBank/DDBJ whole genome shotgun (WGS) entry which is preliminary data.</text>
</comment>
<evidence type="ECO:0000256" key="2">
    <source>
        <dbReference type="ARBA" id="ARBA00022679"/>
    </source>
</evidence>
<dbReference type="InterPro" id="IPR015424">
    <property type="entry name" value="PyrdxlP-dep_Trfase"/>
</dbReference>
<name>A0A1Q5TTQ5_9GAMM</name>
<feature type="domain" description="Aminotransferase class V" evidence="6">
    <location>
        <begin position="47"/>
        <end position="361"/>
    </location>
</feature>
<dbReference type="Proteomes" id="UP000186268">
    <property type="component" value="Unassembled WGS sequence"/>
</dbReference>
<evidence type="ECO:0000256" key="5">
    <source>
        <dbReference type="RuleBase" id="RU004504"/>
    </source>
</evidence>
<evidence type="ECO:0000256" key="4">
    <source>
        <dbReference type="RuleBase" id="RU004075"/>
    </source>
</evidence>
<dbReference type="Pfam" id="PF00266">
    <property type="entry name" value="Aminotran_5"/>
    <property type="match status" value="1"/>
</dbReference>
<dbReference type="EMBL" id="MKGQ01000008">
    <property type="protein sequence ID" value="OKP03615.1"/>
    <property type="molecule type" value="Genomic_DNA"/>
</dbReference>
<sequence>MRVHMNTAGSGIIHDSTHEIMKNYLFSEFKIGSYETELKYESILNSEVYNNCAQLMNCDPENVALFTSATDAWVSIIRMLRVKEKSEIWISDSEYAANVIYFSFLSNKYNLKLRRIPSISNFTIDLEWMRNNLSDNVSIVSITHMPSCCGIINPIEEIGELLKNKDIAYIVDACQSIGQLPIDVKKIQCDLLTGASRKFISGPRGVGFAFVSKKLSSKLSYDFFDLHVGYTDNFNKCLTVNTAKSFERSERSLVSICGFNNALKIRINDSDYNNENFVFFLEELKKIKSIKILFPDSYIQGIAAFQFKNCSASDGVKKLRDQGINLWEGTAQHTPFLSPHILHSKFVRASFDKNLSIHDIEIALNAIRKI</sequence>
<dbReference type="Gene3D" id="3.40.640.10">
    <property type="entry name" value="Type I PLP-dependent aspartate aminotransferase-like (Major domain)"/>
    <property type="match status" value="1"/>
</dbReference>
<accession>A0A1Q5TTQ5</accession>
<proteinExistence type="inferred from homology"/>
<dbReference type="InterPro" id="IPR000192">
    <property type="entry name" value="Aminotrans_V_dom"/>
</dbReference>
<dbReference type="InterPro" id="IPR015421">
    <property type="entry name" value="PyrdxlP-dep_Trfase_major"/>
</dbReference>
<dbReference type="PANTHER" id="PTHR43586">
    <property type="entry name" value="CYSTEINE DESULFURASE"/>
    <property type="match status" value="1"/>
</dbReference>
<evidence type="ECO:0000259" key="6">
    <source>
        <dbReference type="Pfam" id="PF00266"/>
    </source>
</evidence>
<keyword evidence="8" id="KW-1185">Reference proteome</keyword>
<keyword evidence="3" id="KW-0663">Pyridoxal phosphate</keyword>
<reference evidence="7 8" key="1">
    <citation type="submission" date="2016-09" db="EMBL/GenBank/DDBJ databases">
        <title>Xenorhabdus thuongxuanensis sp. nov. and Xenorhabdus eapokensis sp. nov., isolated from Steinernema species.</title>
        <authorList>
            <person name="Kaempfer P."/>
            <person name="Tobias N.J."/>
            <person name="Phan Ke L."/>
            <person name="Bode H.B."/>
            <person name="Glaeser S.P."/>
        </authorList>
    </citation>
    <scope>NUCLEOTIDE SEQUENCE [LARGE SCALE GENOMIC DNA]</scope>
    <source>
        <strain evidence="7 8">DL20</strain>
    </source>
</reference>
<evidence type="ECO:0000256" key="1">
    <source>
        <dbReference type="ARBA" id="ARBA00001933"/>
    </source>
</evidence>
<organism evidence="7 8">
    <name type="scientific">Xenorhabdus eapokensis</name>
    <dbReference type="NCBI Taxonomy" id="1873482"/>
    <lineage>
        <taxon>Bacteria</taxon>
        <taxon>Pseudomonadati</taxon>
        <taxon>Pseudomonadota</taxon>
        <taxon>Gammaproteobacteria</taxon>
        <taxon>Enterobacterales</taxon>
        <taxon>Morganellaceae</taxon>
        <taxon>Xenorhabdus</taxon>
    </lineage>
</organism>
<dbReference type="SUPFAM" id="SSF53383">
    <property type="entry name" value="PLP-dependent transferases"/>
    <property type="match status" value="1"/>
</dbReference>
<dbReference type="PROSITE" id="PS00595">
    <property type="entry name" value="AA_TRANSFER_CLASS_5"/>
    <property type="match status" value="1"/>
</dbReference>
<comment type="similarity">
    <text evidence="4">Belongs to the class-V pyridoxal-phosphate-dependent aminotransferase family.</text>
</comment>
<comment type="cofactor">
    <cofactor evidence="1 5">
        <name>pyridoxal 5'-phosphate</name>
        <dbReference type="ChEBI" id="CHEBI:597326"/>
    </cofactor>
</comment>
<evidence type="ECO:0000313" key="7">
    <source>
        <dbReference type="EMBL" id="OKP03615.1"/>
    </source>
</evidence>
<keyword evidence="2 7" id="KW-0808">Transferase</keyword>
<dbReference type="Gene3D" id="3.90.1150.10">
    <property type="entry name" value="Aspartate Aminotransferase, domain 1"/>
    <property type="match status" value="1"/>
</dbReference>
<dbReference type="GO" id="GO:0008483">
    <property type="term" value="F:transaminase activity"/>
    <property type="evidence" value="ECO:0007669"/>
    <property type="project" value="UniProtKB-KW"/>
</dbReference>
<evidence type="ECO:0000313" key="8">
    <source>
        <dbReference type="Proteomes" id="UP000186268"/>
    </source>
</evidence>
<dbReference type="STRING" id="1873482.Xedl_01586"/>
<dbReference type="AlphaFoldDB" id="A0A1Q5TTQ5"/>
<protein>
    <submittedName>
        <fullName evidence="7">Putative aminotransferase</fullName>
    </submittedName>
</protein>
<dbReference type="PANTHER" id="PTHR43586:SF24">
    <property type="entry name" value="BLR4730 PROTEIN"/>
    <property type="match status" value="1"/>
</dbReference>
<evidence type="ECO:0000256" key="3">
    <source>
        <dbReference type="ARBA" id="ARBA00022898"/>
    </source>
</evidence>
<keyword evidence="7" id="KW-0032">Aminotransferase</keyword>
<dbReference type="InterPro" id="IPR015422">
    <property type="entry name" value="PyrdxlP-dep_Trfase_small"/>
</dbReference>
<gene>
    <name evidence="7" type="ORF">Xedl_01586</name>
</gene>
<dbReference type="InterPro" id="IPR020578">
    <property type="entry name" value="Aminotrans_V_PyrdxlP_BS"/>
</dbReference>